<dbReference type="RefSeq" id="WP_181471117.1">
    <property type="nucleotide sequence ID" value="NZ_JACEFG010000001.1"/>
</dbReference>
<evidence type="ECO:0000256" key="4">
    <source>
        <dbReference type="ARBA" id="ARBA00022500"/>
    </source>
</evidence>
<organism evidence="10 11">
    <name type="scientific">Halobacillus locisalis</name>
    <dbReference type="NCBI Taxonomy" id="220753"/>
    <lineage>
        <taxon>Bacteria</taxon>
        <taxon>Bacillati</taxon>
        <taxon>Bacillota</taxon>
        <taxon>Bacilli</taxon>
        <taxon>Bacillales</taxon>
        <taxon>Bacillaceae</taxon>
        <taxon>Halobacillus</taxon>
    </lineage>
</organism>
<comment type="subcellular location">
    <subcellularLocation>
        <location evidence="1">Cell membrane</location>
        <topology evidence="1">Peripheral membrane protein</topology>
        <orientation evidence="1">Cytoplasmic side</orientation>
    </subcellularLocation>
</comment>
<dbReference type="CDD" id="cd17907">
    <property type="entry name" value="FliY_FliN-Y"/>
    <property type="match status" value="1"/>
</dbReference>
<evidence type="ECO:0000313" key="10">
    <source>
        <dbReference type="EMBL" id="MBA2174102.1"/>
    </source>
</evidence>
<keyword evidence="4" id="KW-0145">Chemotaxis</keyword>
<dbReference type="InterPro" id="IPR001543">
    <property type="entry name" value="FliN-like_C"/>
</dbReference>
<evidence type="ECO:0000256" key="5">
    <source>
        <dbReference type="ARBA" id="ARBA00022779"/>
    </source>
</evidence>
<dbReference type="GO" id="GO:0003774">
    <property type="term" value="F:cytoskeletal motor activity"/>
    <property type="evidence" value="ECO:0007669"/>
    <property type="project" value="InterPro"/>
</dbReference>
<dbReference type="GO" id="GO:0009425">
    <property type="term" value="C:bacterial-type flagellum basal body"/>
    <property type="evidence" value="ECO:0007669"/>
    <property type="project" value="InterPro"/>
</dbReference>
<dbReference type="NCBIfam" id="NF005995">
    <property type="entry name" value="PRK08119.1"/>
    <property type="match status" value="1"/>
</dbReference>
<feature type="domain" description="CheC-like protein" evidence="9">
    <location>
        <begin position="137"/>
        <end position="172"/>
    </location>
</feature>
<evidence type="ECO:0000259" key="8">
    <source>
        <dbReference type="Pfam" id="PF01052"/>
    </source>
</evidence>
<keyword evidence="3" id="KW-1003">Cell membrane</keyword>
<gene>
    <name evidence="10" type="primary">fliY</name>
    <name evidence="10" type="ORF">H0266_04215</name>
</gene>
<feature type="compositionally biased region" description="Low complexity" evidence="7">
    <location>
        <begin position="249"/>
        <end position="282"/>
    </location>
</feature>
<feature type="region of interest" description="Disordered" evidence="7">
    <location>
        <begin position="1"/>
        <end position="34"/>
    </location>
</feature>
<keyword evidence="5" id="KW-0283">Flagellar rotation</keyword>
<keyword evidence="6" id="KW-0472">Membrane</keyword>
<dbReference type="InterPro" id="IPR036429">
    <property type="entry name" value="SpoA-like_sf"/>
</dbReference>
<feature type="region of interest" description="Disordered" evidence="7">
    <location>
        <begin position="230"/>
        <end position="315"/>
    </location>
</feature>
<feature type="compositionally biased region" description="Acidic residues" evidence="7">
    <location>
        <begin position="1"/>
        <end position="25"/>
    </location>
</feature>
<dbReference type="NCBIfam" id="TIGR02480">
    <property type="entry name" value="fliN"/>
    <property type="match status" value="1"/>
</dbReference>
<proteinExistence type="inferred from homology"/>
<feature type="domain" description="CheC-like protein" evidence="9">
    <location>
        <begin position="41"/>
        <end position="76"/>
    </location>
</feature>
<evidence type="ECO:0000259" key="9">
    <source>
        <dbReference type="Pfam" id="PF04509"/>
    </source>
</evidence>
<sequence>MNDDMLSQDEIDALLNGSDEEEETHEEQPTANLDDQLSNLEEDALGEIGNISFGSSATALSSLLNQKVDITTPQISVVQRQKLPNEFPKPHVAIGVTYTDGFSGENVLVIGSTDAAIIADLMLGGDGTSPDEHLNEIALSAVQEAMNQMMGSAATSMSTIFNKKVDISPPTIDVLNLEEDQGTEQIPDDEILVKVSFQLRVGELIDSNIMQLIPVGFAKDLVDQLLNPDQAEETTSQSQATEQSNPAGQQQTTAQPAAPQQQQQAPAQTETQQQQVPQQHTPYPNQQQAAPMYEQPPQPQAPQFVGGPQGRGVNDADIQSAQFQNFEQVQLSNNEHRNLDMLMDIPLKVTVELGRTKRTIKEILELSAGSVIELDKLAGEPVDIHVNEKLMAKGEVVVIDENFGVRVTDILSPKDRLSKLR</sequence>
<dbReference type="InterPro" id="IPR051469">
    <property type="entry name" value="FliN/MopA/SpaO"/>
</dbReference>
<dbReference type="Pfam" id="PF04509">
    <property type="entry name" value="CheC"/>
    <property type="match status" value="2"/>
</dbReference>
<evidence type="ECO:0000256" key="1">
    <source>
        <dbReference type="ARBA" id="ARBA00004413"/>
    </source>
</evidence>
<accession>A0A838CPP4</accession>
<protein>
    <submittedName>
        <fullName evidence="10">Flagellar motor switch phosphatase FliY</fullName>
    </submittedName>
</protein>
<dbReference type="InterPro" id="IPR001172">
    <property type="entry name" value="FliN_T3SS_HrcQb"/>
</dbReference>
<reference evidence="10 11" key="1">
    <citation type="journal article" date="2004" name="Extremophiles">
        <title>Halobacillus locisalis sp. nov., a halophilic bacterium isolated from a marine solar saltern of the Yellow Sea in Korea.</title>
        <authorList>
            <person name="Yoon J.H."/>
            <person name="Kang K.H."/>
            <person name="Oh T.K."/>
            <person name="Park Y.H."/>
        </authorList>
    </citation>
    <scope>NUCLEOTIDE SEQUENCE [LARGE SCALE GENOMIC DNA]</scope>
    <source>
        <strain evidence="10 11">KCTC 3788</strain>
    </source>
</reference>
<dbReference type="PANTHER" id="PTHR43484">
    <property type="match status" value="1"/>
</dbReference>
<dbReference type="AlphaFoldDB" id="A0A838CPP4"/>
<evidence type="ECO:0000256" key="3">
    <source>
        <dbReference type="ARBA" id="ARBA00022475"/>
    </source>
</evidence>
<evidence type="ECO:0000313" key="11">
    <source>
        <dbReference type="Proteomes" id="UP000571017"/>
    </source>
</evidence>
<dbReference type="GO" id="GO:0005886">
    <property type="term" value="C:plasma membrane"/>
    <property type="evidence" value="ECO:0007669"/>
    <property type="project" value="UniProtKB-SubCell"/>
</dbReference>
<dbReference type="Gene3D" id="3.40.1550.10">
    <property type="entry name" value="CheC-like"/>
    <property type="match status" value="1"/>
</dbReference>
<dbReference type="Proteomes" id="UP000571017">
    <property type="component" value="Unassembled WGS sequence"/>
</dbReference>
<keyword evidence="10" id="KW-0966">Cell projection</keyword>
<name>A0A838CPP4_9BACI</name>
<comment type="similarity">
    <text evidence="2">Belongs to the FliN/MopA/SpaO family.</text>
</comment>
<dbReference type="InterPro" id="IPR007597">
    <property type="entry name" value="CheC"/>
</dbReference>
<dbReference type="EMBL" id="JACEFG010000001">
    <property type="protein sequence ID" value="MBA2174102.1"/>
    <property type="molecule type" value="Genomic_DNA"/>
</dbReference>
<dbReference type="GO" id="GO:0006935">
    <property type="term" value="P:chemotaxis"/>
    <property type="evidence" value="ECO:0007669"/>
    <property type="project" value="UniProtKB-KW"/>
</dbReference>
<feature type="compositionally biased region" description="Polar residues" evidence="7">
    <location>
        <begin position="233"/>
        <end position="248"/>
    </location>
</feature>
<evidence type="ECO:0000256" key="2">
    <source>
        <dbReference type="ARBA" id="ARBA00009226"/>
    </source>
</evidence>
<feature type="domain" description="Flagellar motor switch protein FliN-like C-terminal" evidence="8">
    <location>
        <begin position="341"/>
        <end position="411"/>
    </location>
</feature>
<dbReference type="InterPro" id="IPR028976">
    <property type="entry name" value="CheC-like_sf"/>
</dbReference>
<dbReference type="GO" id="GO:0016787">
    <property type="term" value="F:hydrolase activity"/>
    <property type="evidence" value="ECO:0007669"/>
    <property type="project" value="InterPro"/>
</dbReference>
<dbReference type="GO" id="GO:0071973">
    <property type="term" value="P:bacterial-type flagellum-dependent cell motility"/>
    <property type="evidence" value="ECO:0007669"/>
    <property type="project" value="InterPro"/>
</dbReference>
<evidence type="ECO:0000256" key="6">
    <source>
        <dbReference type="ARBA" id="ARBA00023136"/>
    </source>
</evidence>
<keyword evidence="11" id="KW-1185">Reference proteome</keyword>
<dbReference type="PRINTS" id="PR00956">
    <property type="entry name" value="FLGMOTORFLIN"/>
</dbReference>
<dbReference type="Gene3D" id="2.30.330.10">
    <property type="entry name" value="SpoA-like"/>
    <property type="match status" value="1"/>
</dbReference>
<evidence type="ECO:0000256" key="7">
    <source>
        <dbReference type="SAM" id="MobiDB-lite"/>
    </source>
</evidence>
<dbReference type="SUPFAM" id="SSF101801">
    <property type="entry name" value="Surface presentation of antigens (SPOA)"/>
    <property type="match status" value="1"/>
</dbReference>
<dbReference type="SUPFAM" id="SSF103039">
    <property type="entry name" value="CheC-like"/>
    <property type="match status" value="1"/>
</dbReference>
<keyword evidence="10" id="KW-0969">Cilium</keyword>
<keyword evidence="10" id="KW-0282">Flagellum</keyword>
<dbReference type="PANTHER" id="PTHR43484:SF1">
    <property type="entry name" value="FLAGELLAR MOTOR SWITCH PROTEIN FLIN"/>
    <property type="match status" value="1"/>
</dbReference>
<dbReference type="InterPro" id="IPR012826">
    <property type="entry name" value="FliN"/>
</dbReference>
<dbReference type="Pfam" id="PF01052">
    <property type="entry name" value="FliMN_C"/>
    <property type="match status" value="1"/>
</dbReference>
<comment type="caution">
    <text evidence="10">The sequence shown here is derived from an EMBL/GenBank/DDBJ whole genome shotgun (WGS) entry which is preliminary data.</text>
</comment>